<evidence type="ECO:0000256" key="1">
    <source>
        <dbReference type="SAM" id="Phobius"/>
    </source>
</evidence>
<feature type="transmembrane region" description="Helical" evidence="1">
    <location>
        <begin position="92"/>
        <end position="112"/>
    </location>
</feature>
<dbReference type="Proteomes" id="UP000181917">
    <property type="component" value="Unassembled WGS sequence"/>
</dbReference>
<dbReference type="OrthoDB" id="572373at2"/>
<accession>A0A1H1B398</accession>
<dbReference type="KEGG" id="acry:AC20117_11265"/>
<evidence type="ECO:0000313" key="3">
    <source>
        <dbReference type="Proteomes" id="UP000181917"/>
    </source>
</evidence>
<name>A0A1H1B398_9MICC</name>
<feature type="transmembrane region" description="Helical" evidence="1">
    <location>
        <begin position="127"/>
        <end position="145"/>
    </location>
</feature>
<sequence length="155" mass="16439">MTTASPSAHHAHVSRGNVRNAAMGSGIVLIVLGVLGFIPGITMAYDQLAFAAGSEAMLFNAFQISMLLNIVYIVVGAAGWAMSRTATGAKDFLLGAGALYLAMWIYGLIINLESAANFLSFNMATNWLHFIVGVVLAGLGVAYMVRHRGDTRMNT</sequence>
<dbReference type="Pfam" id="PF14325">
    <property type="entry name" value="DUF4383"/>
    <property type="match status" value="1"/>
</dbReference>
<reference evidence="2 3" key="1">
    <citation type="submission" date="2016-10" db="EMBL/GenBank/DDBJ databases">
        <authorList>
            <person name="de Groot N.N."/>
        </authorList>
    </citation>
    <scope>NUCLEOTIDE SEQUENCE [LARGE SCALE GENOMIC DNA]</scope>
    <source>
        <strain evidence="2 3">DSM 20117</strain>
    </source>
</reference>
<keyword evidence="1" id="KW-0812">Transmembrane</keyword>
<keyword evidence="1" id="KW-1133">Transmembrane helix</keyword>
<protein>
    <recommendedName>
        <fullName evidence="4">DUF4383 domain-containing protein</fullName>
    </recommendedName>
</protein>
<dbReference type="AlphaFoldDB" id="A0A1H1B398"/>
<organism evidence="2 3">
    <name type="scientific">Crystallibacter crystallopoietes</name>
    <dbReference type="NCBI Taxonomy" id="37928"/>
    <lineage>
        <taxon>Bacteria</taxon>
        <taxon>Bacillati</taxon>
        <taxon>Actinomycetota</taxon>
        <taxon>Actinomycetes</taxon>
        <taxon>Micrococcales</taxon>
        <taxon>Micrococcaceae</taxon>
        <taxon>Crystallibacter</taxon>
    </lineage>
</organism>
<feature type="transmembrane region" description="Helical" evidence="1">
    <location>
        <begin position="57"/>
        <end position="80"/>
    </location>
</feature>
<evidence type="ECO:0008006" key="4">
    <source>
        <dbReference type="Google" id="ProtNLM"/>
    </source>
</evidence>
<feature type="transmembrane region" description="Helical" evidence="1">
    <location>
        <begin position="21"/>
        <end position="45"/>
    </location>
</feature>
<dbReference type="STRING" id="37928.SAMN04489742_1217"/>
<keyword evidence="1" id="KW-0472">Membrane</keyword>
<dbReference type="EMBL" id="FNKH01000002">
    <property type="protein sequence ID" value="SDQ46362.1"/>
    <property type="molecule type" value="Genomic_DNA"/>
</dbReference>
<proteinExistence type="predicted"/>
<keyword evidence="3" id="KW-1185">Reference proteome</keyword>
<evidence type="ECO:0000313" key="2">
    <source>
        <dbReference type="EMBL" id="SDQ46362.1"/>
    </source>
</evidence>
<gene>
    <name evidence="2" type="ORF">SAMN04489742_1217</name>
</gene>